<organism evidence="1">
    <name type="scientific">Siphoviridae sp. ctBCr48</name>
    <dbReference type="NCBI Taxonomy" id="2827802"/>
    <lineage>
        <taxon>Viruses</taxon>
        <taxon>Duplodnaviria</taxon>
        <taxon>Heunggongvirae</taxon>
        <taxon>Uroviricota</taxon>
        <taxon>Caudoviricetes</taxon>
    </lineage>
</organism>
<dbReference type="EMBL" id="BK032595">
    <property type="protein sequence ID" value="DAF50348.1"/>
    <property type="molecule type" value="Genomic_DNA"/>
</dbReference>
<reference evidence="1" key="1">
    <citation type="journal article" date="2021" name="Proc. Natl. Acad. Sci. U.S.A.">
        <title>A Catalog of Tens of Thousands of Viruses from Human Metagenomes Reveals Hidden Associations with Chronic Diseases.</title>
        <authorList>
            <person name="Tisza M.J."/>
            <person name="Buck C.B."/>
        </authorList>
    </citation>
    <scope>NUCLEOTIDE SEQUENCE</scope>
    <source>
        <strain evidence="1">CtBCr48</strain>
    </source>
</reference>
<sequence>MNNNYAPTREELLQHGKVIIDMDDMVNGHRLRFRYVVLNHVRFLMKETDDIVQWIVSYEESDRIRRELYGEED</sequence>
<protein>
    <submittedName>
        <fullName evidence="1">Uncharacterized protein</fullName>
    </submittedName>
</protein>
<evidence type="ECO:0000313" key="1">
    <source>
        <dbReference type="EMBL" id="DAF50348.1"/>
    </source>
</evidence>
<name>A0A8S5SH28_9CAUD</name>
<proteinExistence type="predicted"/>
<accession>A0A8S5SH28</accession>